<dbReference type="GO" id="GO:0046872">
    <property type="term" value="F:metal ion binding"/>
    <property type="evidence" value="ECO:0007669"/>
    <property type="project" value="UniProtKB-KW"/>
</dbReference>
<feature type="binding site" evidence="12">
    <location>
        <position position="112"/>
    </location>
    <ligand>
        <name>Ca(2+)</name>
        <dbReference type="ChEBI" id="CHEBI:29108"/>
        <label>2</label>
    </ligand>
</feature>
<dbReference type="InterPro" id="IPR000823">
    <property type="entry name" value="Peroxidase_pln"/>
</dbReference>
<proteinExistence type="inferred from homology"/>
<dbReference type="InterPro" id="IPR010255">
    <property type="entry name" value="Haem_peroxidase_sf"/>
</dbReference>
<feature type="binding site" evidence="12">
    <location>
        <position position="120"/>
    </location>
    <ligand>
        <name>Ca(2+)</name>
        <dbReference type="ChEBI" id="CHEBI:29108"/>
        <label>2</label>
    </ligand>
</feature>
<feature type="binding site" evidence="12">
    <location>
        <position position="115"/>
    </location>
    <ligand>
        <name>Ca(2+)</name>
        <dbReference type="ChEBI" id="CHEBI:29108"/>
        <label>2</label>
    </ligand>
</feature>
<evidence type="ECO:0000313" key="16">
    <source>
        <dbReference type="Proteomes" id="UP000541444"/>
    </source>
</evidence>
<dbReference type="Gene3D" id="1.10.420.10">
    <property type="entry name" value="Peroxidase, domain 2"/>
    <property type="match status" value="1"/>
</dbReference>
<evidence type="ECO:0000256" key="5">
    <source>
        <dbReference type="ARBA" id="ARBA00022617"/>
    </source>
</evidence>
<dbReference type="Pfam" id="PF00141">
    <property type="entry name" value="peroxidase"/>
    <property type="match status" value="1"/>
</dbReference>
<keyword evidence="7" id="KW-0732">Signal</keyword>
<dbReference type="SUPFAM" id="SSF48113">
    <property type="entry name" value="Heme-dependent peroxidases"/>
    <property type="match status" value="1"/>
</dbReference>
<dbReference type="OrthoDB" id="2113341at2759"/>
<keyword evidence="6 12" id="KW-0479">Metal-binding</keyword>
<keyword evidence="10 13" id="KW-1015">Disulfide bond</keyword>
<evidence type="ECO:0000256" key="8">
    <source>
        <dbReference type="ARBA" id="ARBA00023002"/>
    </source>
</evidence>
<dbReference type="GO" id="GO:0006979">
    <property type="term" value="P:response to oxidative stress"/>
    <property type="evidence" value="ECO:0007669"/>
    <property type="project" value="InterPro"/>
</dbReference>
<gene>
    <name evidence="15" type="ORF">GIB67_039033</name>
</gene>
<keyword evidence="5" id="KW-0349">Heme</keyword>
<feature type="binding site" evidence="12">
    <location>
        <position position="60"/>
    </location>
    <ligand>
        <name>Ca(2+)</name>
        <dbReference type="ChEBI" id="CHEBI:29108"/>
        <label>2</label>
    </ligand>
</feature>
<dbReference type="GO" id="GO:0020037">
    <property type="term" value="F:heme binding"/>
    <property type="evidence" value="ECO:0007669"/>
    <property type="project" value="InterPro"/>
</dbReference>
<evidence type="ECO:0000259" key="14">
    <source>
        <dbReference type="PROSITE" id="PS50873"/>
    </source>
</evidence>
<dbReference type="PANTHER" id="PTHR31517">
    <property type="match status" value="1"/>
</dbReference>
<name>A0A7J7LL30_9MAGN</name>
<evidence type="ECO:0000256" key="6">
    <source>
        <dbReference type="ARBA" id="ARBA00022723"/>
    </source>
</evidence>
<evidence type="ECO:0000256" key="1">
    <source>
        <dbReference type="ARBA" id="ARBA00000189"/>
    </source>
</evidence>
<evidence type="ECO:0000256" key="3">
    <source>
        <dbReference type="ARBA" id="ARBA00012313"/>
    </source>
</evidence>
<feature type="binding site" evidence="11">
    <location>
        <position position="29"/>
    </location>
    <ligand>
        <name>substrate</name>
    </ligand>
</feature>
<evidence type="ECO:0000256" key="10">
    <source>
        <dbReference type="ARBA" id="ARBA00023157"/>
    </source>
</evidence>
<dbReference type="EMBL" id="JACGCM010002208">
    <property type="protein sequence ID" value="KAF6143250.1"/>
    <property type="molecule type" value="Genomic_DNA"/>
</dbReference>
<protein>
    <recommendedName>
        <fullName evidence="3">peroxidase</fullName>
        <ecNumber evidence="3">1.11.1.7</ecNumber>
    </recommendedName>
</protein>
<organism evidence="15 16">
    <name type="scientific">Kingdonia uniflora</name>
    <dbReference type="NCBI Taxonomy" id="39325"/>
    <lineage>
        <taxon>Eukaryota</taxon>
        <taxon>Viridiplantae</taxon>
        <taxon>Streptophyta</taxon>
        <taxon>Embryophyta</taxon>
        <taxon>Tracheophyta</taxon>
        <taxon>Spermatophyta</taxon>
        <taxon>Magnoliopsida</taxon>
        <taxon>Ranunculales</taxon>
        <taxon>Circaeasteraceae</taxon>
        <taxon>Kingdonia</taxon>
    </lineage>
</organism>
<comment type="catalytic activity">
    <reaction evidence="1">
        <text>2 a phenolic donor + H2O2 = 2 a phenolic radical donor + 2 H2O</text>
        <dbReference type="Rhea" id="RHEA:56136"/>
        <dbReference type="ChEBI" id="CHEBI:15377"/>
        <dbReference type="ChEBI" id="CHEBI:16240"/>
        <dbReference type="ChEBI" id="CHEBI:139520"/>
        <dbReference type="ChEBI" id="CHEBI:139521"/>
        <dbReference type="EC" id="1.11.1.7"/>
    </reaction>
</comment>
<evidence type="ECO:0000313" key="15">
    <source>
        <dbReference type="EMBL" id="KAF6143250.1"/>
    </source>
</evidence>
<evidence type="ECO:0000256" key="13">
    <source>
        <dbReference type="PIRSR" id="PIRSR600823-5"/>
    </source>
</evidence>
<sequence length="196" mass="21840">MVGGPFYQVRLGRKDGFLSKSTRVKGNVPESNMGTSEIIALFGAKGFNVQETVALSGAHTIGFSHCKEFANRIFNYSKATPVDPTLNPRFADGLKMACANYGSNPTVSAFNDLMTPNKFDNMYYQNLPRGLGLLSTDRDMIVDSRTKYFANLYAKNQTLFFDAFARAMEKLSVLGIKMGRNGEIRRRCDQFNNIVT</sequence>
<evidence type="ECO:0000256" key="11">
    <source>
        <dbReference type="PIRSR" id="PIRSR600823-2"/>
    </source>
</evidence>
<evidence type="ECO:0000256" key="12">
    <source>
        <dbReference type="PIRSR" id="PIRSR600823-3"/>
    </source>
</evidence>
<keyword evidence="8" id="KW-0560">Oxidoreductase</keyword>
<feature type="disulfide bond" evidence="13">
    <location>
        <begin position="66"/>
        <end position="98"/>
    </location>
</feature>
<feature type="domain" description="Plant heme peroxidase family profile" evidence="14">
    <location>
        <begin position="1"/>
        <end position="192"/>
    </location>
</feature>
<feature type="binding site" description="axial binding residue" evidence="12">
    <location>
        <position position="59"/>
    </location>
    <ligand>
        <name>heme b</name>
        <dbReference type="ChEBI" id="CHEBI:60344"/>
    </ligand>
    <ligandPart>
        <name>Fe</name>
        <dbReference type="ChEBI" id="CHEBI:18248"/>
    </ligandPart>
</feature>
<dbReference type="InterPro" id="IPR002016">
    <property type="entry name" value="Haem_peroxidase"/>
</dbReference>
<comment type="similarity">
    <text evidence="2">Belongs to the peroxidase family. Ascorbate peroxidase subfamily.</text>
</comment>
<dbReference type="GO" id="GO:0140825">
    <property type="term" value="F:lactoperoxidase activity"/>
    <property type="evidence" value="ECO:0007669"/>
    <property type="project" value="UniProtKB-EC"/>
</dbReference>
<evidence type="ECO:0000256" key="2">
    <source>
        <dbReference type="ARBA" id="ARBA00006873"/>
    </source>
</evidence>
<dbReference type="PROSITE" id="PS00435">
    <property type="entry name" value="PEROXIDASE_1"/>
    <property type="match status" value="1"/>
</dbReference>
<dbReference type="FunFam" id="1.10.420.10:FF:000007">
    <property type="entry name" value="Peroxidase"/>
    <property type="match status" value="1"/>
</dbReference>
<dbReference type="EC" id="1.11.1.7" evidence="3"/>
<keyword evidence="9 12" id="KW-0408">Iron</keyword>
<dbReference type="PRINTS" id="PR00461">
    <property type="entry name" value="PLPEROXIDASE"/>
</dbReference>
<evidence type="ECO:0000256" key="4">
    <source>
        <dbReference type="ARBA" id="ARBA00022559"/>
    </source>
</evidence>
<keyword evidence="4" id="KW-0575">Peroxidase</keyword>
<dbReference type="Proteomes" id="UP000541444">
    <property type="component" value="Unassembled WGS sequence"/>
</dbReference>
<keyword evidence="16" id="KW-1185">Reference proteome</keyword>
<evidence type="ECO:0000256" key="7">
    <source>
        <dbReference type="ARBA" id="ARBA00022729"/>
    </source>
</evidence>
<dbReference type="PRINTS" id="PR00458">
    <property type="entry name" value="PEROXIDASE"/>
</dbReference>
<dbReference type="InterPro" id="IPR019793">
    <property type="entry name" value="Peroxidases_heam-ligand_BS"/>
</dbReference>
<accession>A0A7J7LL30</accession>
<keyword evidence="12" id="KW-0106">Calcium</keyword>
<comment type="cofactor">
    <cofactor evidence="12">
        <name>Ca(2+)</name>
        <dbReference type="ChEBI" id="CHEBI:29108"/>
    </cofactor>
    <text evidence="12">Binds 2 calcium ions per subunit.</text>
</comment>
<dbReference type="PROSITE" id="PS50873">
    <property type="entry name" value="PEROXIDASE_4"/>
    <property type="match status" value="1"/>
</dbReference>
<dbReference type="AlphaFoldDB" id="A0A7J7LL30"/>
<reference evidence="15 16" key="1">
    <citation type="journal article" date="2020" name="IScience">
        <title>Genome Sequencing of the Endangered Kingdonia uniflora (Circaeasteraceae, Ranunculales) Reveals Potential Mechanisms of Evolutionary Specialization.</title>
        <authorList>
            <person name="Sun Y."/>
            <person name="Deng T."/>
            <person name="Zhang A."/>
            <person name="Moore M.J."/>
            <person name="Landis J.B."/>
            <person name="Lin N."/>
            <person name="Zhang H."/>
            <person name="Zhang X."/>
            <person name="Huang J."/>
            <person name="Zhang X."/>
            <person name="Sun H."/>
            <person name="Wang H."/>
        </authorList>
    </citation>
    <scope>NUCLEOTIDE SEQUENCE [LARGE SCALE GENOMIC DNA]</scope>
    <source>
        <strain evidence="15">TB1705</strain>
        <tissue evidence="15">Leaf</tissue>
    </source>
</reference>
<dbReference type="PANTHER" id="PTHR31517:SF17">
    <property type="entry name" value="PEROXIDASE 6"/>
    <property type="match status" value="1"/>
</dbReference>
<evidence type="ECO:0000256" key="9">
    <source>
        <dbReference type="ARBA" id="ARBA00023004"/>
    </source>
</evidence>
<comment type="cofactor">
    <cofactor evidence="12">
        <name>heme b</name>
        <dbReference type="ChEBI" id="CHEBI:60344"/>
    </cofactor>
    <text evidence="12">Binds 1 heme b (iron(II)-protoporphyrin IX) group per subunit.</text>
</comment>
<comment type="caution">
    <text evidence="15">The sequence shown here is derived from an EMBL/GenBank/DDBJ whole genome shotgun (WGS) entry which is preliminary data.</text>
</comment>